<evidence type="ECO:0000313" key="4">
    <source>
        <dbReference type="Proteomes" id="UP000681967"/>
    </source>
</evidence>
<comment type="caution">
    <text evidence="2">The sequence shown here is derived from an EMBL/GenBank/DDBJ whole genome shotgun (WGS) entry which is preliminary data.</text>
</comment>
<protein>
    <submittedName>
        <fullName evidence="2">Uncharacterized protein</fullName>
    </submittedName>
</protein>
<gene>
    <name evidence="2" type="ORF">BYL167_LOCUS42437</name>
    <name evidence="1" type="ORF">GIL414_LOCUS41165</name>
    <name evidence="3" type="ORF">SMN809_LOCUS43855</name>
</gene>
<dbReference type="EMBL" id="CAJOBH010110202">
    <property type="protein sequence ID" value="CAF4657255.1"/>
    <property type="molecule type" value="Genomic_DNA"/>
</dbReference>
<dbReference type="AlphaFoldDB" id="A0A8S2ZYI8"/>
<evidence type="ECO:0000313" key="2">
    <source>
        <dbReference type="EMBL" id="CAF4657255.1"/>
    </source>
</evidence>
<sequence>MSNERELELVHRRDEILHETMTLTTNVVQSLEQQQKLAFDTQENLHNQNFLLSLANDKMRLMNQ</sequence>
<evidence type="ECO:0000313" key="3">
    <source>
        <dbReference type="EMBL" id="CAF4721044.1"/>
    </source>
</evidence>
<dbReference type="Proteomes" id="UP000681967">
    <property type="component" value="Unassembled WGS sequence"/>
</dbReference>
<dbReference type="Proteomes" id="UP000676336">
    <property type="component" value="Unassembled WGS sequence"/>
</dbReference>
<dbReference type="Proteomes" id="UP000681720">
    <property type="component" value="Unassembled WGS sequence"/>
</dbReference>
<dbReference type="EMBL" id="CAJOBI010130275">
    <property type="protein sequence ID" value="CAF4721044.1"/>
    <property type="molecule type" value="Genomic_DNA"/>
</dbReference>
<feature type="non-terminal residue" evidence="2">
    <location>
        <position position="64"/>
    </location>
</feature>
<organism evidence="2 4">
    <name type="scientific">Rotaria magnacalcarata</name>
    <dbReference type="NCBI Taxonomy" id="392030"/>
    <lineage>
        <taxon>Eukaryota</taxon>
        <taxon>Metazoa</taxon>
        <taxon>Spiralia</taxon>
        <taxon>Gnathifera</taxon>
        <taxon>Rotifera</taxon>
        <taxon>Eurotatoria</taxon>
        <taxon>Bdelloidea</taxon>
        <taxon>Philodinida</taxon>
        <taxon>Philodinidae</taxon>
        <taxon>Rotaria</taxon>
    </lineage>
</organism>
<proteinExistence type="predicted"/>
<reference evidence="2" key="1">
    <citation type="submission" date="2021-02" db="EMBL/GenBank/DDBJ databases">
        <authorList>
            <person name="Nowell W R."/>
        </authorList>
    </citation>
    <scope>NUCLEOTIDE SEQUENCE</scope>
</reference>
<accession>A0A8S2ZYI8</accession>
<evidence type="ECO:0000313" key="1">
    <source>
        <dbReference type="EMBL" id="CAF4653442.1"/>
    </source>
</evidence>
<dbReference type="EMBL" id="CAJOBJ010115934">
    <property type="protein sequence ID" value="CAF4653442.1"/>
    <property type="molecule type" value="Genomic_DNA"/>
</dbReference>
<name>A0A8S2ZYI8_9BILA</name>